<gene>
    <name evidence="3" type="ORF">NPIL_342671</name>
</gene>
<dbReference type="GO" id="GO:0046983">
    <property type="term" value="F:protein dimerization activity"/>
    <property type="evidence" value="ECO:0007669"/>
    <property type="project" value="InterPro"/>
</dbReference>
<proteinExistence type="predicted"/>
<evidence type="ECO:0000313" key="4">
    <source>
        <dbReference type="Proteomes" id="UP000887013"/>
    </source>
</evidence>
<dbReference type="PANTHER" id="PTHR46289">
    <property type="entry name" value="52 KDA REPRESSOR OF THE INHIBITOR OF THE PROTEIN KINASE-LIKE PROTEIN-RELATED"/>
    <property type="match status" value="1"/>
</dbReference>
<evidence type="ECO:0000313" key="3">
    <source>
        <dbReference type="EMBL" id="GFT90421.1"/>
    </source>
</evidence>
<dbReference type="SUPFAM" id="SSF53098">
    <property type="entry name" value="Ribonuclease H-like"/>
    <property type="match status" value="1"/>
</dbReference>
<dbReference type="InterPro" id="IPR052958">
    <property type="entry name" value="IFN-induced_PKR_regulator"/>
</dbReference>
<organism evidence="3 4">
    <name type="scientific">Nephila pilipes</name>
    <name type="common">Giant wood spider</name>
    <name type="synonym">Nephila maculata</name>
    <dbReference type="NCBI Taxonomy" id="299642"/>
    <lineage>
        <taxon>Eukaryota</taxon>
        <taxon>Metazoa</taxon>
        <taxon>Ecdysozoa</taxon>
        <taxon>Arthropoda</taxon>
        <taxon>Chelicerata</taxon>
        <taxon>Arachnida</taxon>
        <taxon>Araneae</taxon>
        <taxon>Araneomorphae</taxon>
        <taxon>Entelegynae</taxon>
        <taxon>Araneoidea</taxon>
        <taxon>Nephilidae</taxon>
        <taxon>Nephila</taxon>
    </lineage>
</organism>
<dbReference type="InterPro" id="IPR008906">
    <property type="entry name" value="HATC_C_dom"/>
</dbReference>
<dbReference type="AlphaFoldDB" id="A0A8X6U7T9"/>
<reference evidence="3" key="1">
    <citation type="submission" date="2020-08" db="EMBL/GenBank/DDBJ databases">
        <title>Multicomponent nature underlies the extraordinary mechanical properties of spider dragline silk.</title>
        <authorList>
            <person name="Kono N."/>
            <person name="Nakamura H."/>
            <person name="Mori M."/>
            <person name="Yoshida Y."/>
            <person name="Ohtoshi R."/>
            <person name="Malay A.D."/>
            <person name="Moran D.A.P."/>
            <person name="Tomita M."/>
            <person name="Numata K."/>
            <person name="Arakawa K."/>
        </authorList>
    </citation>
    <scope>NUCLEOTIDE SEQUENCE</scope>
</reference>
<feature type="compositionally biased region" description="Basic and acidic residues" evidence="1">
    <location>
        <begin position="75"/>
        <end position="84"/>
    </location>
</feature>
<feature type="domain" description="HAT C-terminal dimerisation" evidence="2">
    <location>
        <begin position="238"/>
        <end position="316"/>
    </location>
</feature>
<dbReference type="PANTHER" id="PTHR46289:SF14">
    <property type="entry name" value="DUF4371 DOMAIN-CONTAINING PROTEIN"/>
    <property type="match status" value="1"/>
</dbReference>
<name>A0A8X6U7T9_NEPPI</name>
<comment type="caution">
    <text evidence="3">The sequence shown here is derived from an EMBL/GenBank/DDBJ whole genome shotgun (WGS) entry which is preliminary data.</text>
</comment>
<accession>A0A8X6U7T9</accession>
<dbReference type="InterPro" id="IPR012337">
    <property type="entry name" value="RNaseH-like_sf"/>
</dbReference>
<feature type="compositionally biased region" description="Low complexity" evidence="1">
    <location>
        <begin position="35"/>
        <end position="44"/>
    </location>
</feature>
<evidence type="ECO:0000256" key="1">
    <source>
        <dbReference type="SAM" id="MobiDB-lite"/>
    </source>
</evidence>
<feature type="compositionally biased region" description="Polar residues" evidence="1">
    <location>
        <begin position="45"/>
        <end position="55"/>
    </location>
</feature>
<dbReference type="Proteomes" id="UP000887013">
    <property type="component" value="Unassembled WGS sequence"/>
</dbReference>
<feature type="compositionally biased region" description="Basic and acidic residues" evidence="1">
    <location>
        <begin position="93"/>
        <end position="106"/>
    </location>
</feature>
<protein>
    <submittedName>
        <fullName evidence="3">Dimer_Tnp_hAT domain-containing protein</fullName>
    </submittedName>
</protein>
<dbReference type="Pfam" id="PF05699">
    <property type="entry name" value="Dimer_Tnp_hAT"/>
    <property type="match status" value="1"/>
</dbReference>
<sequence length="317" mass="36992">MKRYQSGAEKRKKIKRKLGIVESQKNALHKFLGASTSVPSSSTSDNPQCTSTSNIFPEASSEVRPFIPTDSVQNKGDDTEKGDIEEVQSNNESNRDRDSEEDKDEPERFIDLDVEMLNDIALWPATLTNLMIDYIIRKKPNNIGNIETLKSVYKDSDQVYYRGLSYDHFYRRKTNGVKEERNWTSAELYRRAGIYETVIEHFFVFFDERLSEIKKKAVQKLKDIYKDDIESFNFDDELDQFLLFLKENKDTVNTPIEMYRVAKEMVSTFPNVEILLKIFFTKPISNASGERSFWILKRVKNYLRSRMGEDKLNSMAI</sequence>
<dbReference type="OrthoDB" id="6437610at2759"/>
<evidence type="ECO:0000259" key="2">
    <source>
        <dbReference type="Pfam" id="PF05699"/>
    </source>
</evidence>
<keyword evidence="4" id="KW-1185">Reference proteome</keyword>
<dbReference type="EMBL" id="BMAW01024987">
    <property type="protein sequence ID" value="GFT90421.1"/>
    <property type="molecule type" value="Genomic_DNA"/>
</dbReference>
<feature type="region of interest" description="Disordered" evidence="1">
    <location>
        <begin position="32"/>
        <end position="106"/>
    </location>
</feature>